<dbReference type="InterPro" id="IPR013096">
    <property type="entry name" value="Cupin_2"/>
</dbReference>
<dbReference type="EMBL" id="LFWZ01000001">
    <property type="protein sequence ID" value="KON31610.1"/>
    <property type="molecule type" value="Genomic_DNA"/>
</dbReference>
<dbReference type="SUPFAM" id="SSF51182">
    <property type="entry name" value="RmlC-like cupins"/>
    <property type="match status" value="1"/>
</dbReference>
<dbReference type="PANTHER" id="PTHR35848:SF6">
    <property type="entry name" value="CUPIN TYPE-2 DOMAIN-CONTAINING PROTEIN"/>
    <property type="match status" value="1"/>
</dbReference>
<evidence type="ECO:0000313" key="3">
    <source>
        <dbReference type="EMBL" id="KON31610.1"/>
    </source>
</evidence>
<dbReference type="Pfam" id="PF07883">
    <property type="entry name" value="Cupin_2"/>
    <property type="match status" value="1"/>
</dbReference>
<dbReference type="AlphaFoldDB" id="A0A0M0BTC6"/>
<dbReference type="PANTHER" id="PTHR35848">
    <property type="entry name" value="OXALATE-BINDING PROTEIN"/>
    <property type="match status" value="1"/>
</dbReference>
<accession>A0A0M0BTC6</accession>
<dbReference type="InterPro" id="IPR051610">
    <property type="entry name" value="GPI/OXD"/>
</dbReference>
<organism evidence="3 4">
    <name type="scientific">miscellaneous Crenarchaeota group-15 archaeon DG-45</name>
    <dbReference type="NCBI Taxonomy" id="1685127"/>
    <lineage>
        <taxon>Archaea</taxon>
        <taxon>Candidatus Bathyarchaeota</taxon>
        <taxon>MCG-15</taxon>
    </lineage>
</organism>
<feature type="domain" description="Cupin type-2" evidence="2">
    <location>
        <begin position="42"/>
        <end position="106"/>
    </location>
</feature>
<dbReference type="InterPro" id="IPR014710">
    <property type="entry name" value="RmlC-like_jellyroll"/>
</dbReference>
<dbReference type="GO" id="GO:0046872">
    <property type="term" value="F:metal ion binding"/>
    <property type="evidence" value="ECO:0007669"/>
    <property type="project" value="UniProtKB-KW"/>
</dbReference>
<keyword evidence="1" id="KW-0479">Metal-binding</keyword>
<reference evidence="3 4" key="1">
    <citation type="submission" date="2015-06" db="EMBL/GenBank/DDBJ databases">
        <title>New insights into the roles of widespread benthic archaea in carbon and nitrogen cycling.</title>
        <authorList>
            <person name="Lazar C.S."/>
            <person name="Baker B.J."/>
            <person name="Seitz K.W."/>
            <person name="Hyde A.S."/>
            <person name="Dick G.J."/>
            <person name="Hinrichs K.-U."/>
            <person name="Teske A.P."/>
        </authorList>
    </citation>
    <scope>NUCLEOTIDE SEQUENCE [LARGE SCALE GENOMIC DNA]</scope>
    <source>
        <strain evidence="3">DG-45</strain>
    </source>
</reference>
<evidence type="ECO:0000313" key="4">
    <source>
        <dbReference type="Proteomes" id="UP000037210"/>
    </source>
</evidence>
<comment type="caution">
    <text evidence="3">The sequence shown here is derived from an EMBL/GenBank/DDBJ whole genome shotgun (WGS) entry which is preliminary data.</text>
</comment>
<name>A0A0M0BTC6_9ARCH</name>
<gene>
    <name evidence="3" type="ORF">AC482_00240</name>
</gene>
<protein>
    <recommendedName>
        <fullName evidence="2">Cupin type-2 domain-containing protein</fullName>
    </recommendedName>
</protein>
<dbReference type="Proteomes" id="UP000037210">
    <property type="component" value="Unassembled WGS sequence"/>
</dbReference>
<evidence type="ECO:0000259" key="2">
    <source>
        <dbReference type="Pfam" id="PF07883"/>
    </source>
</evidence>
<dbReference type="InterPro" id="IPR011051">
    <property type="entry name" value="RmlC_Cupin_sf"/>
</dbReference>
<sequence>MSVEILKLDDVEPRVVMGGPIKIMFTPETVNAKHLRFSVGYFDPGQGLAAHIHPESEEVYYVIGGSGTVYVGEKRKPTRVEADTAIYIPPGTVHGVENTGSEKLIVAFFVAPGKEKSVVA</sequence>
<proteinExistence type="predicted"/>
<dbReference type="Gene3D" id="2.60.120.10">
    <property type="entry name" value="Jelly Rolls"/>
    <property type="match status" value="1"/>
</dbReference>
<evidence type="ECO:0000256" key="1">
    <source>
        <dbReference type="ARBA" id="ARBA00022723"/>
    </source>
</evidence>